<feature type="compositionally biased region" description="Low complexity" evidence="7">
    <location>
        <begin position="719"/>
        <end position="732"/>
    </location>
</feature>
<evidence type="ECO:0000256" key="2">
    <source>
        <dbReference type="ARBA" id="ARBA00022679"/>
    </source>
</evidence>
<accession>A0A2P6TJ26</accession>
<keyword evidence="1" id="KW-0723">Serine/threonine-protein kinase</keyword>
<dbReference type="InterPro" id="IPR017441">
    <property type="entry name" value="Protein_kinase_ATP_BS"/>
</dbReference>
<keyword evidence="8" id="KW-1133">Transmembrane helix</keyword>
<organism evidence="10 11">
    <name type="scientific">Chlorella sorokiniana</name>
    <name type="common">Freshwater green alga</name>
    <dbReference type="NCBI Taxonomy" id="3076"/>
    <lineage>
        <taxon>Eukaryota</taxon>
        <taxon>Viridiplantae</taxon>
        <taxon>Chlorophyta</taxon>
        <taxon>core chlorophytes</taxon>
        <taxon>Trebouxiophyceae</taxon>
        <taxon>Chlorellales</taxon>
        <taxon>Chlorellaceae</taxon>
        <taxon>Chlorella clade</taxon>
        <taxon>Chlorella</taxon>
    </lineage>
</organism>
<feature type="domain" description="Protein kinase" evidence="9">
    <location>
        <begin position="1732"/>
        <end position="1932"/>
    </location>
</feature>
<name>A0A2P6TJ26_CHLSO</name>
<dbReference type="Gene3D" id="1.10.510.10">
    <property type="entry name" value="Transferase(Phosphotransferase) domain 1"/>
    <property type="match status" value="2"/>
</dbReference>
<feature type="region of interest" description="Disordered" evidence="7">
    <location>
        <begin position="1575"/>
        <end position="1675"/>
    </location>
</feature>
<evidence type="ECO:0000313" key="10">
    <source>
        <dbReference type="EMBL" id="PRW39248.1"/>
    </source>
</evidence>
<dbReference type="PANTHER" id="PTHR44329">
    <property type="entry name" value="SERINE/THREONINE-PROTEIN KINASE TNNI3K-RELATED"/>
    <property type="match status" value="1"/>
</dbReference>
<gene>
    <name evidence="10" type="ORF">C2E21_7057</name>
</gene>
<feature type="region of interest" description="Disordered" evidence="7">
    <location>
        <begin position="1078"/>
        <end position="1119"/>
    </location>
</feature>
<dbReference type="PROSITE" id="PS00107">
    <property type="entry name" value="PROTEIN_KINASE_ATP"/>
    <property type="match status" value="2"/>
</dbReference>
<proteinExistence type="predicted"/>
<keyword evidence="11" id="KW-1185">Reference proteome</keyword>
<reference evidence="10 11" key="1">
    <citation type="journal article" date="2018" name="Plant J.">
        <title>Genome sequences of Chlorella sorokiniana UTEX 1602 and Micractinium conductrix SAG 241.80: implications to maltose excretion by a green alga.</title>
        <authorList>
            <person name="Arriola M.B."/>
            <person name="Velmurugan N."/>
            <person name="Zhang Y."/>
            <person name="Plunkett M.H."/>
            <person name="Hondzo H."/>
            <person name="Barney B.M."/>
        </authorList>
    </citation>
    <scope>NUCLEOTIDE SEQUENCE [LARGE SCALE GENOMIC DNA]</scope>
    <source>
        <strain evidence="11">UTEX 1602</strain>
    </source>
</reference>
<evidence type="ECO:0000256" key="5">
    <source>
        <dbReference type="ARBA" id="ARBA00022840"/>
    </source>
</evidence>
<dbReference type="Pfam" id="PF07714">
    <property type="entry name" value="PK_Tyr_Ser-Thr"/>
    <property type="match status" value="1"/>
</dbReference>
<evidence type="ECO:0000256" key="7">
    <source>
        <dbReference type="SAM" id="MobiDB-lite"/>
    </source>
</evidence>
<dbReference type="PROSITE" id="PS50011">
    <property type="entry name" value="PROTEIN_KINASE_DOM"/>
    <property type="match status" value="2"/>
</dbReference>
<evidence type="ECO:0000256" key="8">
    <source>
        <dbReference type="SAM" id="Phobius"/>
    </source>
</evidence>
<dbReference type="OrthoDB" id="4062651at2759"/>
<dbReference type="SMART" id="SM00220">
    <property type="entry name" value="S_TKc"/>
    <property type="match status" value="2"/>
</dbReference>
<dbReference type="InterPro" id="IPR011009">
    <property type="entry name" value="Kinase-like_dom_sf"/>
</dbReference>
<feature type="transmembrane region" description="Helical" evidence="8">
    <location>
        <begin position="1546"/>
        <end position="1569"/>
    </location>
</feature>
<dbReference type="PROSITE" id="PS00108">
    <property type="entry name" value="PROTEIN_KINASE_ST"/>
    <property type="match status" value="1"/>
</dbReference>
<comment type="caution">
    <text evidence="10">The sequence shown here is derived from an EMBL/GenBank/DDBJ whole genome shotgun (WGS) entry which is preliminary data.</text>
</comment>
<sequence length="1975" mass="211066">MAEQGGGEGKKPLGRAIESLGWLASSGVQPKRRREIEGVGAASLVALQAQVAKHQQEAQLVKEGKLDAEELRARRKGSVAALLERKNAGVAARDQKDRAELKTASDRLADSRAALERKAALYDRLARGEEDNEGDKYEVDFLMKPLQQEELDTTGLAVASGTGGLISGDMARERERRAWEEDAHAEIAAEAAEERLRVERRERLKEVIDETATERERAAAARQQRAAAEAKKRERLKAAFLKRQAEADGCTDTSSQPLAHQECRLLAANCSLPTVAQQGASVQVTSGFPLTDKGYPANMVFTELPGQGIIGGDYPCPHLGSVLPGMCAFHSVDQALVLCFVTTTCQAVVVYREGLDGCSSTIAVHKNVSLLPGNSFVSPGVFTMLGISIPTPYQYFLYEGEGEVILPSPEEIAANRAAGLGAHDSNSSTPSGWWGGIVAPNALYDGVQVAVYEGVETAEECCRITQEWRADNRTGHPNLFNWCPLNRTEDCSYVSDDQLSGFTGVNVTLSPGQCELRWQKLAGPQSGAPPILLGKGPEVPFWCGAPLTFEPPPAPKGYRREVGRGVLLTSRFNCSRTEWDGDCTFQSTLEDGVQYCNDDQRCQEFALKQGLPLDPSANPFNPDTPYRFFLRGAVDPALQLLMPVAALYIMEQRAESAGGSSLSTGAIVGIVVGAAAAAAAAAGLLWWGLGARRRQRRRSQGSEEQQLKGAVEEGAQACDSASSDSGAAGSGDVSRRPTPGERALTPLHASPAQSGLNLSPRHRPHSSGGSGDLPPLAELVQHVAAQDALAAAELNGTHPTATSLMGADDLPDALRGWAVDAAQVQYLRHPNGQPIEIGRGATAHVLKAMYRGEVVAAKELEIGPGANSAARKAFLTEATHLQHLRHPNVVALYGIALTKTKGIVIMELCEGRDLHSALQVTVHGSTERVFSWRRRGRLVALEVARALNYLHSRGVVHLDVKSANILLTSGGTAKLADVAFSRQKVHTFFSDTVTVVGTFAWVAPEVLLGNRQVSQACDVWSFGVVLWEIITGERPQRGQMRLPRVPEECPQAICDLLLQCLSDNPQDRPTAQQLMTQLGEGQEEAPPAPAAASPSPQPQPHSPTAPATQQQAPAALRGGCTDAGSGQPLVYQECRLLTANCSLPAVARQGASVQVTSGFPLRNSEFPTHLTMMEDPGQGMLGGDYTCPQYGSIRRDICAFSSIEQALVICWVASTAVCRAVVVYERGLDGCSAPIAVLKKDTPRRDNSFVSPGVYTMVGMSIDMDKQYEYLLYENEGYVIMPHPEELAVNRAAGLGAHDSNSSTPSGWFGGIVAPNALYDGTIITVIDNIQTAEACCRVTQEWNGSDELGHPNLFNWCPANRTEDCRYGSTDKLNPFTVTLSPGQCELRAQVMASPQVGSAPFLKAKGPDVPFWCGGPITFEAPPAPEGYELGYGIGLFLYSRYNCSRTQWDGDCVFQATLESGADYCTSEGSRCDGFVLKQGLPIDPNLSPSNESALYRFFMRGPVDPMLRILVPNGSTYFKLKSNGASGTNTNEGSSSGLSSGAIAGIAVGTVAAAAVVACLTWWGLARRRRQQHATGGGQQPKAAGEEGQHTTDSASSELPPSSGGASGKRPVLGSSTVLSSPAASEALPHMSVRSSVTPAKSPFQGPPPFGSLRSSSSGRAPSPEGCRSPPIDELVQHVAAQDAMVAAELSGGSVATVGTILSADSLPDALRQWAVDVAEVQYLRHPNDQPIEIGRGASAHVYKALYRGEVVAAKEMDIGPGANNPAREAFITEATHLQHLRHPNVVALYGIALTKTKGIVIMELCEGRAAVGGTAKLADVAFSRQKVHTFFSGSVPVIGTFAWVAPEVLLGNRRIGFACDIWSFGVVLWEIITGERPQRGQLRLPRVPEECPQEICNLMLECLSENPEERPTAQQLMARLGEGHELQQRPSRTMSTPTPAHEPLVRGPSATYQMAISVPPPAAPSPFANS</sequence>
<feature type="domain" description="Protein kinase" evidence="9">
    <location>
        <begin position="831"/>
        <end position="1085"/>
    </location>
</feature>
<evidence type="ECO:0000259" key="9">
    <source>
        <dbReference type="PROSITE" id="PS50011"/>
    </source>
</evidence>
<feature type="compositionally biased region" description="Polar residues" evidence="7">
    <location>
        <begin position="1595"/>
        <end position="1604"/>
    </location>
</feature>
<feature type="region of interest" description="Disordered" evidence="7">
    <location>
        <begin position="1928"/>
        <end position="1951"/>
    </location>
</feature>
<dbReference type="InterPro" id="IPR051681">
    <property type="entry name" value="Ser/Thr_Kinases-Pseudokinases"/>
</dbReference>
<dbReference type="EMBL" id="LHPG02000014">
    <property type="protein sequence ID" value="PRW39248.1"/>
    <property type="molecule type" value="Genomic_DNA"/>
</dbReference>
<evidence type="ECO:0000256" key="6">
    <source>
        <dbReference type="PROSITE-ProRule" id="PRU10141"/>
    </source>
</evidence>
<dbReference type="GO" id="GO:0004674">
    <property type="term" value="F:protein serine/threonine kinase activity"/>
    <property type="evidence" value="ECO:0007669"/>
    <property type="project" value="UniProtKB-KW"/>
</dbReference>
<dbReference type="InterPro" id="IPR008271">
    <property type="entry name" value="Ser/Thr_kinase_AS"/>
</dbReference>
<dbReference type="SUPFAM" id="SSF56112">
    <property type="entry name" value="Protein kinase-like (PK-like)"/>
    <property type="match status" value="2"/>
</dbReference>
<feature type="compositionally biased region" description="Polar residues" evidence="7">
    <location>
        <begin position="1618"/>
        <end position="1627"/>
    </location>
</feature>
<dbReference type="GO" id="GO:0005524">
    <property type="term" value="F:ATP binding"/>
    <property type="evidence" value="ECO:0007669"/>
    <property type="project" value="UniProtKB-UniRule"/>
</dbReference>
<keyword evidence="8" id="KW-0812">Transmembrane</keyword>
<keyword evidence="8" id="KW-0472">Membrane</keyword>
<feature type="region of interest" description="Disordered" evidence="7">
    <location>
        <begin position="697"/>
        <end position="775"/>
    </location>
</feature>
<dbReference type="InterPro" id="IPR001245">
    <property type="entry name" value="Ser-Thr/Tyr_kinase_cat_dom"/>
</dbReference>
<keyword evidence="3 6" id="KW-0547">Nucleotide-binding</keyword>
<keyword evidence="4" id="KW-0418">Kinase</keyword>
<feature type="binding site" evidence="6">
    <location>
        <position position="1759"/>
    </location>
    <ligand>
        <name>ATP</name>
        <dbReference type="ChEBI" id="CHEBI:30616"/>
    </ligand>
</feature>
<evidence type="ECO:0000256" key="1">
    <source>
        <dbReference type="ARBA" id="ARBA00022527"/>
    </source>
</evidence>
<feature type="binding site" evidence="6">
    <location>
        <position position="858"/>
    </location>
    <ligand>
        <name>ATP</name>
        <dbReference type="ChEBI" id="CHEBI:30616"/>
    </ligand>
</feature>
<dbReference type="Proteomes" id="UP000239899">
    <property type="component" value="Unassembled WGS sequence"/>
</dbReference>
<feature type="region of interest" description="Disordered" evidence="7">
    <location>
        <begin position="87"/>
        <end position="107"/>
    </location>
</feature>
<evidence type="ECO:0000256" key="4">
    <source>
        <dbReference type="ARBA" id="ARBA00022777"/>
    </source>
</evidence>
<protein>
    <submittedName>
        <fullName evidence="10">Serine threonine-kinase CTR1</fullName>
    </submittedName>
</protein>
<evidence type="ECO:0000313" key="11">
    <source>
        <dbReference type="Proteomes" id="UP000239899"/>
    </source>
</evidence>
<dbReference type="Pfam" id="PF00069">
    <property type="entry name" value="Pkinase"/>
    <property type="match status" value="2"/>
</dbReference>
<evidence type="ECO:0000256" key="3">
    <source>
        <dbReference type="ARBA" id="ARBA00022741"/>
    </source>
</evidence>
<keyword evidence="2" id="KW-0808">Transferase</keyword>
<feature type="compositionally biased region" description="Low complexity" evidence="7">
    <location>
        <begin position="1655"/>
        <end position="1670"/>
    </location>
</feature>
<dbReference type="Gene3D" id="3.30.200.20">
    <property type="entry name" value="Phosphorylase Kinase, domain 1"/>
    <property type="match status" value="1"/>
</dbReference>
<dbReference type="InterPro" id="IPR000719">
    <property type="entry name" value="Prot_kinase_dom"/>
</dbReference>
<feature type="compositionally biased region" description="Polar residues" evidence="7">
    <location>
        <begin position="1933"/>
        <end position="1943"/>
    </location>
</feature>
<feature type="compositionally biased region" description="Low complexity" evidence="7">
    <location>
        <begin position="1104"/>
        <end position="1115"/>
    </location>
</feature>
<keyword evidence="5 6" id="KW-0067">ATP-binding</keyword>